<dbReference type="PROSITE" id="PS51257">
    <property type="entry name" value="PROKAR_LIPOPROTEIN"/>
    <property type="match status" value="1"/>
</dbReference>
<dbReference type="PANTHER" id="PTHR46825">
    <property type="entry name" value="D-ALANYL-D-ALANINE-CARBOXYPEPTIDASE/ENDOPEPTIDASE AMPH"/>
    <property type="match status" value="1"/>
</dbReference>
<dbReference type="RefSeq" id="WP_252740499.1">
    <property type="nucleotide sequence ID" value="NZ_JAMXIB010000002.1"/>
</dbReference>
<accession>A0ABT1AVQ3</accession>
<dbReference type="EMBL" id="JAMXIB010000002">
    <property type="protein sequence ID" value="MCO5724129.1"/>
    <property type="molecule type" value="Genomic_DNA"/>
</dbReference>
<feature type="domain" description="Beta-lactamase-related" evidence="1">
    <location>
        <begin position="55"/>
        <end position="367"/>
    </location>
</feature>
<dbReference type="Pfam" id="PF00144">
    <property type="entry name" value="Beta-lactamase"/>
    <property type="match status" value="1"/>
</dbReference>
<dbReference type="InterPro" id="IPR001466">
    <property type="entry name" value="Beta-lactam-related"/>
</dbReference>
<evidence type="ECO:0000259" key="1">
    <source>
        <dbReference type="Pfam" id="PF00144"/>
    </source>
</evidence>
<organism evidence="2 3">
    <name type="scientific">Robiginitalea marina</name>
    <dbReference type="NCBI Taxonomy" id="2954105"/>
    <lineage>
        <taxon>Bacteria</taxon>
        <taxon>Pseudomonadati</taxon>
        <taxon>Bacteroidota</taxon>
        <taxon>Flavobacteriia</taxon>
        <taxon>Flavobacteriales</taxon>
        <taxon>Flavobacteriaceae</taxon>
        <taxon>Robiginitalea</taxon>
    </lineage>
</organism>
<proteinExistence type="predicted"/>
<dbReference type="Gene3D" id="3.40.710.10">
    <property type="entry name" value="DD-peptidase/beta-lactamase superfamily"/>
    <property type="match status" value="1"/>
</dbReference>
<dbReference type="Proteomes" id="UP001206312">
    <property type="component" value="Unassembled WGS sequence"/>
</dbReference>
<keyword evidence="3" id="KW-1185">Reference proteome</keyword>
<gene>
    <name evidence="2" type="ORF">NG653_04635</name>
</gene>
<evidence type="ECO:0000313" key="2">
    <source>
        <dbReference type="EMBL" id="MCO5724129.1"/>
    </source>
</evidence>
<dbReference type="InterPro" id="IPR012338">
    <property type="entry name" value="Beta-lactam/transpept-like"/>
</dbReference>
<protein>
    <submittedName>
        <fullName evidence="2">Beta-lactamase family protein</fullName>
    </submittedName>
</protein>
<dbReference type="PANTHER" id="PTHR46825:SF12">
    <property type="entry name" value="PENICILLIN-BINDING PROTEIN 4"/>
    <property type="match status" value="1"/>
</dbReference>
<sequence length="486" mass="53699">MKRLPFFVLLLLLAGISCKEEKLNGVHSDIHAIESSLLPAIRVAGDSLVRYTLMERMEHYRVPGVSIAVVENGEIQWARAYGTDPGRDGKNIDTATLFQAGSISKPVAALAALKLVEEGKIGLDEDVNEYLQDWKVPENPFTSGQKVTLRGLLTHTAGMNVHGFPGYRQTDTLPTTQEVLEGKGKTPAIAVDTLPGSFWRYSGGGYTVMQKVVEDITGQPFETYLLETILQPLGMANSTYAQPLDPEKYTNISPAYDAEGKAIEGLWHNYPEKAAAGLWTTPADLARYCLEMQRILAGKTHGVLKKETIEMMLTKHKNDWGLGPALQGERDSLIFRHGGKNAGFTNEMVAFAHKGKAVVVMTNADNGGKLIGEVLRAISHHYNWGISPQRVVETVPLPVEFLQGFLGRYKLDFQVPGVGDYYIELDIHDAQLRVNDPNNGEINFFAAVEPSGYLDLESGDEAVLKMEGDKPVLVLNDRYRFERVIQ</sequence>
<dbReference type="InterPro" id="IPR050491">
    <property type="entry name" value="AmpC-like"/>
</dbReference>
<comment type="caution">
    <text evidence="2">The sequence shown here is derived from an EMBL/GenBank/DDBJ whole genome shotgun (WGS) entry which is preliminary data.</text>
</comment>
<evidence type="ECO:0000313" key="3">
    <source>
        <dbReference type="Proteomes" id="UP001206312"/>
    </source>
</evidence>
<dbReference type="SUPFAM" id="SSF56601">
    <property type="entry name" value="beta-lactamase/transpeptidase-like"/>
    <property type="match status" value="1"/>
</dbReference>
<reference evidence="2 3" key="1">
    <citation type="submission" date="2022-06" db="EMBL/GenBank/DDBJ databases">
        <authorList>
            <person name="Xuan X."/>
        </authorList>
    </citation>
    <scope>NUCLEOTIDE SEQUENCE [LARGE SCALE GENOMIC DNA]</scope>
    <source>
        <strain evidence="2 3">2V75</strain>
    </source>
</reference>
<name>A0ABT1AVQ3_9FLAO</name>